<organism evidence="7 8">
    <name type="scientific">Penicillium digitatum</name>
    <name type="common">Green mold</name>
    <dbReference type="NCBI Taxonomy" id="36651"/>
    <lineage>
        <taxon>Eukaryota</taxon>
        <taxon>Fungi</taxon>
        <taxon>Dikarya</taxon>
        <taxon>Ascomycota</taxon>
        <taxon>Pezizomycotina</taxon>
        <taxon>Eurotiomycetes</taxon>
        <taxon>Eurotiomycetidae</taxon>
        <taxon>Eurotiales</taxon>
        <taxon>Aspergillaceae</taxon>
        <taxon>Penicillium</taxon>
    </lineage>
</organism>
<evidence type="ECO:0000256" key="5">
    <source>
        <dbReference type="ARBA" id="ARBA00023242"/>
    </source>
</evidence>
<protein>
    <submittedName>
        <fullName evidence="7">Fungal transcriptional regulatory protein, N-terminal</fullName>
    </submittedName>
</protein>
<dbReference type="CDD" id="cd00067">
    <property type="entry name" value="GAL4"/>
    <property type="match status" value="1"/>
</dbReference>
<accession>A0A7T6XRS2</accession>
<evidence type="ECO:0000256" key="4">
    <source>
        <dbReference type="ARBA" id="ARBA00023163"/>
    </source>
</evidence>
<dbReference type="GO" id="GO:0008270">
    <property type="term" value="F:zinc ion binding"/>
    <property type="evidence" value="ECO:0007669"/>
    <property type="project" value="InterPro"/>
</dbReference>
<evidence type="ECO:0000259" key="6">
    <source>
        <dbReference type="PROSITE" id="PS50048"/>
    </source>
</evidence>
<dbReference type="Proteomes" id="UP000595662">
    <property type="component" value="Chromosome 4"/>
</dbReference>
<proteinExistence type="predicted"/>
<dbReference type="Gene3D" id="4.10.240.10">
    <property type="entry name" value="Zn(2)-C6 fungal-type DNA-binding domain"/>
    <property type="match status" value="1"/>
</dbReference>
<dbReference type="AlphaFoldDB" id="A0A7T6XRS2"/>
<dbReference type="InterPro" id="IPR036864">
    <property type="entry name" value="Zn2-C6_fun-type_DNA-bd_sf"/>
</dbReference>
<dbReference type="GO" id="GO:0000981">
    <property type="term" value="F:DNA-binding transcription factor activity, RNA polymerase II-specific"/>
    <property type="evidence" value="ECO:0007669"/>
    <property type="project" value="InterPro"/>
</dbReference>
<dbReference type="InterPro" id="IPR051089">
    <property type="entry name" value="prtT"/>
</dbReference>
<dbReference type="EMBL" id="CP060777">
    <property type="protein sequence ID" value="QQK46223.1"/>
    <property type="molecule type" value="Genomic_DNA"/>
</dbReference>
<keyword evidence="4" id="KW-0804">Transcription</keyword>
<dbReference type="RefSeq" id="XP_065957537.1">
    <property type="nucleotide sequence ID" value="XM_066099810.1"/>
</dbReference>
<dbReference type="GeneID" id="26232878"/>
<dbReference type="GO" id="GO:0000976">
    <property type="term" value="F:transcription cis-regulatory region binding"/>
    <property type="evidence" value="ECO:0007669"/>
    <property type="project" value="TreeGrafter"/>
</dbReference>
<evidence type="ECO:0000256" key="1">
    <source>
        <dbReference type="ARBA" id="ARBA00004123"/>
    </source>
</evidence>
<reference evidence="7 8" key="1">
    <citation type="submission" date="2020-08" db="EMBL/GenBank/DDBJ databases">
        <title>The completed genome sequence of the pathogenic ascomycete fungus Penicillium digitatum.</title>
        <authorList>
            <person name="Wang M."/>
        </authorList>
    </citation>
    <scope>NUCLEOTIDE SEQUENCE [LARGE SCALE GENOMIC DNA]</scope>
    <source>
        <strain evidence="7 8">PdW03</strain>
    </source>
</reference>
<keyword evidence="3" id="KW-0238">DNA-binding</keyword>
<keyword evidence="2" id="KW-0805">Transcription regulation</keyword>
<dbReference type="PANTHER" id="PTHR31845:SF10">
    <property type="entry name" value="ZN(II)2CYS6 TRANSCRIPTION FACTOR (EUROFUNG)"/>
    <property type="match status" value="1"/>
</dbReference>
<dbReference type="PROSITE" id="PS00463">
    <property type="entry name" value="ZN2_CY6_FUNGAL_1"/>
    <property type="match status" value="1"/>
</dbReference>
<dbReference type="GO" id="GO:0005634">
    <property type="term" value="C:nucleus"/>
    <property type="evidence" value="ECO:0007669"/>
    <property type="project" value="UniProtKB-SubCell"/>
</dbReference>
<evidence type="ECO:0000313" key="8">
    <source>
        <dbReference type="Proteomes" id="UP000595662"/>
    </source>
</evidence>
<gene>
    <name evidence="7" type="ORF">Pdw03_1121</name>
</gene>
<comment type="subcellular location">
    <subcellularLocation>
        <location evidence="1">Nucleus</location>
    </subcellularLocation>
</comment>
<keyword evidence="5" id="KW-0539">Nucleus</keyword>
<feature type="domain" description="Zn(2)-C6 fungal-type" evidence="6">
    <location>
        <begin position="12"/>
        <end position="41"/>
    </location>
</feature>
<dbReference type="SUPFAM" id="SSF57701">
    <property type="entry name" value="Zn2/Cys6 DNA-binding domain"/>
    <property type="match status" value="1"/>
</dbReference>
<evidence type="ECO:0000313" key="7">
    <source>
        <dbReference type="EMBL" id="QQK46223.1"/>
    </source>
</evidence>
<dbReference type="PROSITE" id="PS50048">
    <property type="entry name" value="ZN2_CY6_FUNGAL_2"/>
    <property type="match status" value="1"/>
</dbReference>
<dbReference type="PANTHER" id="PTHR31845">
    <property type="entry name" value="FINGER DOMAIN PROTEIN, PUTATIVE-RELATED"/>
    <property type="match status" value="1"/>
</dbReference>
<evidence type="ECO:0000256" key="2">
    <source>
        <dbReference type="ARBA" id="ARBA00023015"/>
    </source>
</evidence>
<dbReference type="CDD" id="cd12148">
    <property type="entry name" value="fungal_TF_MHR"/>
    <property type="match status" value="1"/>
</dbReference>
<sequence length="586" mass="67006">MEDGASTRHPKACITCAKAKVRCFPEIDGPCKRCRRLGKDCGIQLPGAHRREKKTGASSSEVAALEEKLDRMVALLAASEQHVRERLESGQERRSSSTFEHNIAAPDEAEGQLLMEVFFRKMFPLFPFLMIPPHVTAEELRREKTFLYLNLSMVACQKAPRQREIADLVQEYVAEHIVIRGEHSLDLLQGLLINVAWFVSVSRYPRLADQPPQGPKSEEPQHLVRSTAQLDTNVHLLVAQSFSMGLNQEMAYQKSLNYPLTYLKDTTNEDRHNPVRTLEERRTYLGCYYLTTMLSTCVKDLGPIIRFTRYTDECCKVLDQIAEYPTDAFLTQLVRAMNVAERIHQTLYNTELHSSSLSSAPPPLGLSIRWLEAELKQLKARMPSDSPNSPVLQLHYITLEIHLYRIALSSEPSKSNYGDHPLMQLDLLFRCLEATTSFFQNILSLPSDIFPFFPFSIMCQFGKAIVTLSQLSLYDHPGWDRAYVDSIIDFDQTVDLLARKMEEERPALEQALGKDPKSTESPEIFGRMRNRAQMIKKMHRQRKEALEQKSLLTTVAPMDYDFMMDCPLDVLFPFGEIIPPIYGQHM</sequence>
<dbReference type="InterPro" id="IPR001138">
    <property type="entry name" value="Zn2Cys6_DnaBD"/>
</dbReference>
<dbReference type="VEuPathDB" id="FungiDB:PDIP_45610"/>
<evidence type="ECO:0000256" key="3">
    <source>
        <dbReference type="ARBA" id="ARBA00023125"/>
    </source>
</evidence>
<dbReference type="SMART" id="SM00066">
    <property type="entry name" value="GAL4"/>
    <property type="match status" value="1"/>
</dbReference>
<name>A0A7T6XRS2_PENDI</name>